<proteinExistence type="predicted"/>
<name>A0A845A1E8_9SPHN</name>
<evidence type="ECO:0000313" key="2">
    <source>
        <dbReference type="Proteomes" id="UP000460626"/>
    </source>
</evidence>
<organism evidence="1 2">
    <name type="scientific">Aurantiacibacter arachoides</name>
    <dbReference type="NCBI Taxonomy" id="1850444"/>
    <lineage>
        <taxon>Bacteria</taxon>
        <taxon>Pseudomonadati</taxon>
        <taxon>Pseudomonadota</taxon>
        <taxon>Alphaproteobacteria</taxon>
        <taxon>Sphingomonadales</taxon>
        <taxon>Erythrobacteraceae</taxon>
        <taxon>Aurantiacibacter</taxon>
    </lineage>
</organism>
<sequence>MFVPSPDLQRLADALRPALDLPGAGEVSVQTAEFAEKRHRVAPLLHHAVAGGASVAGAEARDLLDTYARDNALRVLRQQASARRIAALLRDRDVPHAFVKGYDLGPELYGSTALRHSKDVDLLIDPARIDEVIAMLAGEGYTMGGGVPLDPRWAKKKLRFHWEVAIIDPRLGVQIELHTRLLDMPPPGWDDRLFLEGPLDLSNPAYVLYLIVHGAGSRWHRLKWLADLAMIARLTAADVRDQAIELADRYECLPALSASFRACEIVWGQPLAADWHDAIGSRADATHVHAHLDAFNKAIHNEDSNPQRESFARRFEIVKAVPVFGTRGPSRLAALTRRAGFWYTHRF</sequence>
<evidence type="ECO:0000313" key="1">
    <source>
        <dbReference type="EMBL" id="MXO93390.1"/>
    </source>
</evidence>
<dbReference type="InterPro" id="IPR039498">
    <property type="entry name" value="NTP_transf_5"/>
</dbReference>
<dbReference type="Proteomes" id="UP000460626">
    <property type="component" value="Unassembled WGS sequence"/>
</dbReference>
<dbReference type="OrthoDB" id="9773927at2"/>
<gene>
    <name evidence="1" type="ORF">GRI62_07200</name>
</gene>
<dbReference type="RefSeq" id="WP_131452669.1">
    <property type="nucleotide sequence ID" value="NZ_BMJK01000001.1"/>
</dbReference>
<comment type="caution">
    <text evidence="1">The sequence shown here is derived from an EMBL/GenBank/DDBJ whole genome shotgun (WGS) entry which is preliminary data.</text>
</comment>
<dbReference type="Pfam" id="PF14907">
    <property type="entry name" value="NTP_transf_5"/>
    <property type="match status" value="1"/>
</dbReference>
<evidence type="ECO:0008006" key="3">
    <source>
        <dbReference type="Google" id="ProtNLM"/>
    </source>
</evidence>
<dbReference type="AlphaFoldDB" id="A0A845A1E8"/>
<protein>
    <recommendedName>
        <fullName evidence="3">Nucleotidyltransferase family protein</fullName>
    </recommendedName>
</protein>
<keyword evidence="2" id="KW-1185">Reference proteome</keyword>
<dbReference type="EMBL" id="WTYH01000001">
    <property type="protein sequence ID" value="MXO93390.1"/>
    <property type="molecule type" value="Genomic_DNA"/>
</dbReference>
<reference evidence="1 2" key="1">
    <citation type="submission" date="2019-12" db="EMBL/GenBank/DDBJ databases">
        <title>Genomic-based taxomic classification of the family Erythrobacteraceae.</title>
        <authorList>
            <person name="Xu L."/>
        </authorList>
    </citation>
    <scope>NUCLEOTIDE SEQUENCE [LARGE SCALE GENOMIC DNA]</scope>
    <source>
        <strain evidence="1 2">RC4-10-4</strain>
    </source>
</reference>
<accession>A0A845A1E8</accession>